<dbReference type="RefSeq" id="WP_062766829.1">
    <property type="nucleotide sequence ID" value="NZ_CP121045.1"/>
</dbReference>
<reference evidence="2 3" key="1">
    <citation type="submission" date="2015-12" db="EMBL/GenBank/DDBJ databases">
        <title>Genome sequence of Tistrella mobilis MCCC 1A02139.</title>
        <authorList>
            <person name="Lu L."/>
            <person name="Lai Q."/>
            <person name="Shao Z."/>
            <person name="Qian P."/>
        </authorList>
    </citation>
    <scope>NUCLEOTIDE SEQUENCE [LARGE SCALE GENOMIC DNA]</scope>
    <source>
        <strain evidence="2 3">MCCC 1A02139</strain>
    </source>
</reference>
<dbReference type="Pfam" id="PF12697">
    <property type="entry name" value="Abhydrolase_6"/>
    <property type="match status" value="1"/>
</dbReference>
<comment type="caution">
    <text evidence="2">The sequence shown here is derived from an EMBL/GenBank/DDBJ whole genome shotgun (WGS) entry which is preliminary data.</text>
</comment>
<dbReference type="OrthoDB" id="9815441at2"/>
<dbReference type="GeneID" id="97241272"/>
<dbReference type="AlphaFoldDB" id="A0A161R1A7"/>
<proteinExistence type="predicted"/>
<accession>A0A161R1A7</accession>
<dbReference type="InterPro" id="IPR029058">
    <property type="entry name" value="AB_hydrolase_fold"/>
</dbReference>
<evidence type="ECO:0000313" key="2">
    <source>
        <dbReference type="EMBL" id="KYO51194.1"/>
    </source>
</evidence>
<dbReference type="InterPro" id="IPR000073">
    <property type="entry name" value="AB_hydrolase_1"/>
</dbReference>
<evidence type="ECO:0000259" key="1">
    <source>
        <dbReference type="Pfam" id="PF12697"/>
    </source>
</evidence>
<sequence length="268" mass="27731">MSSSTTATAPRAVPAPAELARAFVTPDRSRARPAWVELPPAQRGELAFDGETLALYQWGTDGPVVVLVHGWDGSHADMAGFVAPLLAAGHRVVAFDLPGHGRSGGEIAPIPVLARAVAAVIAAVGPVEGLIAHSIGCAASAVAVLEEGARVARLAFVAAPARYLDGARALAAQMGYDEAARTAFEAELDRLGARLHEMNLPRQARMATVPALFFHSADDRVVPIAAGRASAGAWPDAAMVELDGLGHARILADARVIARAVDFVRPAG</sequence>
<gene>
    <name evidence="2" type="ORF">AUP44_10030</name>
</gene>
<organism evidence="2 3">
    <name type="scientific">Tistrella mobilis</name>
    <dbReference type="NCBI Taxonomy" id="171437"/>
    <lineage>
        <taxon>Bacteria</taxon>
        <taxon>Pseudomonadati</taxon>
        <taxon>Pseudomonadota</taxon>
        <taxon>Alphaproteobacteria</taxon>
        <taxon>Geminicoccales</taxon>
        <taxon>Geminicoccaceae</taxon>
        <taxon>Tistrella</taxon>
    </lineage>
</organism>
<protein>
    <recommendedName>
        <fullName evidence="1">AB hydrolase-1 domain-containing protein</fullName>
    </recommendedName>
</protein>
<dbReference type="Gene3D" id="3.40.50.1820">
    <property type="entry name" value="alpha/beta hydrolase"/>
    <property type="match status" value="1"/>
</dbReference>
<dbReference type="PANTHER" id="PTHR43689">
    <property type="entry name" value="HYDROLASE"/>
    <property type="match status" value="1"/>
</dbReference>
<dbReference type="SUPFAM" id="SSF53474">
    <property type="entry name" value="alpha/beta-Hydrolases"/>
    <property type="match status" value="1"/>
</dbReference>
<dbReference type="Proteomes" id="UP000075787">
    <property type="component" value="Unassembled WGS sequence"/>
</dbReference>
<dbReference type="EMBL" id="LPZR01000181">
    <property type="protein sequence ID" value="KYO51194.1"/>
    <property type="molecule type" value="Genomic_DNA"/>
</dbReference>
<feature type="domain" description="AB hydrolase-1" evidence="1">
    <location>
        <begin position="65"/>
        <end position="259"/>
    </location>
</feature>
<dbReference type="PANTHER" id="PTHR43689:SF8">
    <property type="entry name" value="ALPHA_BETA-HYDROLASES SUPERFAMILY PROTEIN"/>
    <property type="match status" value="1"/>
</dbReference>
<name>A0A161R1A7_9PROT</name>
<evidence type="ECO:0000313" key="3">
    <source>
        <dbReference type="Proteomes" id="UP000075787"/>
    </source>
</evidence>